<name>A0AAE1L9R6_9NEOP</name>
<dbReference type="EMBL" id="JAHWGI010000284">
    <property type="protein sequence ID" value="KAK3911673.1"/>
    <property type="molecule type" value="Genomic_DNA"/>
</dbReference>
<evidence type="ECO:0000313" key="2">
    <source>
        <dbReference type="EMBL" id="KAK3911673.1"/>
    </source>
</evidence>
<dbReference type="Pfam" id="PF09588">
    <property type="entry name" value="YqaJ"/>
    <property type="match status" value="1"/>
</dbReference>
<dbReference type="InterPro" id="IPR011335">
    <property type="entry name" value="Restrct_endonuc-II-like"/>
</dbReference>
<proteinExistence type="predicted"/>
<evidence type="ECO:0000259" key="1">
    <source>
        <dbReference type="Pfam" id="PF09588"/>
    </source>
</evidence>
<dbReference type="AlphaFoldDB" id="A0AAE1L9R6"/>
<organism evidence="2 3">
    <name type="scientific">Frankliniella fusca</name>
    <dbReference type="NCBI Taxonomy" id="407009"/>
    <lineage>
        <taxon>Eukaryota</taxon>
        <taxon>Metazoa</taxon>
        <taxon>Ecdysozoa</taxon>
        <taxon>Arthropoda</taxon>
        <taxon>Hexapoda</taxon>
        <taxon>Insecta</taxon>
        <taxon>Pterygota</taxon>
        <taxon>Neoptera</taxon>
        <taxon>Paraneoptera</taxon>
        <taxon>Thysanoptera</taxon>
        <taxon>Terebrantia</taxon>
        <taxon>Thripoidea</taxon>
        <taxon>Thripidae</taxon>
        <taxon>Frankliniella</taxon>
    </lineage>
</organism>
<dbReference type="GO" id="GO:0006281">
    <property type="term" value="P:DNA repair"/>
    <property type="evidence" value="ECO:0007669"/>
    <property type="project" value="UniProtKB-ARBA"/>
</dbReference>
<accession>A0AAE1L9R6</accession>
<dbReference type="InterPro" id="IPR019080">
    <property type="entry name" value="YqaJ_viral_recombinase"/>
</dbReference>
<dbReference type="InterPro" id="IPR011604">
    <property type="entry name" value="PDDEXK-like_dom_sf"/>
</dbReference>
<reference evidence="2" key="2">
    <citation type="journal article" date="2023" name="BMC Genomics">
        <title>Pest status, molecular evolution, and epigenetic factors derived from the genome assembly of Frankliniella fusca, a thysanopteran phytovirus vector.</title>
        <authorList>
            <person name="Catto M.A."/>
            <person name="Labadie P.E."/>
            <person name="Jacobson A.L."/>
            <person name="Kennedy G.G."/>
            <person name="Srinivasan R."/>
            <person name="Hunt B.G."/>
        </authorList>
    </citation>
    <scope>NUCLEOTIDE SEQUENCE</scope>
    <source>
        <strain evidence="2">PL_HMW_Pooled</strain>
    </source>
</reference>
<comment type="caution">
    <text evidence="2">The sequence shown here is derived from an EMBL/GenBank/DDBJ whole genome shotgun (WGS) entry which is preliminary data.</text>
</comment>
<dbReference type="Gene3D" id="3.90.320.10">
    <property type="match status" value="1"/>
</dbReference>
<dbReference type="PANTHER" id="PTHR47526">
    <property type="entry name" value="ATP-DEPENDENT DNA HELICASE"/>
    <property type="match status" value="1"/>
</dbReference>
<reference evidence="2" key="1">
    <citation type="submission" date="2021-07" db="EMBL/GenBank/DDBJ databases">
        <authorList>
            <person name="Catto M.A."/>
            <person name="Jacobson A."/>
            <person name="Kennedy G."/>
            <person name="Labadie P."/>
            <person name="Hunt B.G."/>
            <person name="Srinivasan R."/>
        </authorList>
    </citation>
    <scope>NUCLEOTIDE SEQUENCE</scope>
    <source>
        <strain evidence="2">PL_HMW_Pooled</strain>
        <tissue evidence="2">Head</tissue>
    </source>
</reference>
<feature type="domain" description="YqaJ viral recombinase" evidence="1">
    <location>
        <begin position="282"/>
        <end position="391"/>
    </location>
</feature>
<protein>
    <submittedName>
        <fullName evidence="2">Lysozyme-like protein 2</fullName>
    </submittedName>
</protein>
<dbReference type="PANTHER" id="PTHR47526:SF3">
    <property type="entry name" value="PHD-TYPE DOMAIN-CONTAINING PROTEIN"/>
    <property type="match status" value="1"/>
</dbReference>
<evidence type="ECO:0000313" key="3">
    <source>
        <dbReference type="Proteomes" id="UP001219518"/>
    </source>
</evidence>
<keyword evidence="3" id="KW-1185">Reference proteome</keyword>
<dbReference type="CDD" id="cd22343">
    <property type="entry name" value="PDDEXK_lambda_exonuclease-like"/>
    <property type="match status" value="1"/>
</dbReference>
<gene>
    <name evidence="2" type="ORF">KUF71_021334</name>
</gene>
<dbReference type="Proteomes" id="UP001219518">
    <property type="component" value="Unassembled WGS sequence"/>
</dbReference>
<sequence length="492" mass="55467">MPLVSISDVIDVAGEFKRPLVEGERFLEANLLVTVGRLSSSDCNIVNVWALCLKTSALTQHPHTLTVKLNLKTIYSRVMNISCDCKAGTSEKCTQETQSKHSVGLLMYLNRMNSPDELEDLSCTDLTQQWGKLKKAVLTEYEAVQITKYCHFVTPQSIYAKGIPKVSEDLADQFASLILAEAPKSEIFLHRSNARERASQVNCEPVEDVEGILRENAKRITEKLLLKPRCESVKKLADLANQELEKLSPELQQFYKENIEVTPEKTVHLATSTVTQSEDGVWDAARSCRITGAKVYNAFTYTRNKNPDWDKRIKEMCNSSFDGNDATAFGLLYEPIARDCYAETKKVSVIENGIFILPDLPWLGFSADGIVVDDNCSPVKLLEIKCPPSGEKLSAAELHTSCGYFEKSKSRNLKRKHRYNGQVNLGMFLLGLEKCDFIVYSKSENKFVVDEVKLDEEFTFEMTASLVDIYFNKILPYLFCRAETDNVFDGDM</sequence>
<dbReference type="SUPFAM" id="SSF52980">
    <property type="entry name" value="Restriction endonuclease-like"/>
    <property type="match status" value="1"/>
</dbReference>